<feature type="region of interest" description="Disordered" evidence="1">
    <location>
        <begin position="255"/>
        <end position="305"/>
    </location>
</feature>
<sequence>MCREPQQLRGPRATEPRLFMADPPSGGALGSRGPGRGAGGGRDRGGGGGGESRLPTPPRPRSHKRASASQPPGTLPGEARALPASRKLRGRRGRRVSQEVCVQENTLPSTEEKEATPTAKSSPASGFGTRQSRTSDLSGRGPKPAWRRHRNWPGREAVAGPLLSNCPYPAPKHGFGSCGPHPETPAAGEGQESGFSDATGLLNSAERTWDSYSPRWVRTQEELVVDSLRRRPASFARKVSGRPRVVRNAACAGWRKGAQGARPPEGLDQREELKAQRALADQSARGGGGSQYTQGLGGGGAVRTEGAHCTRSGRCKSARGRSVQAGGPRFARGRGARGALGRVRLCCWEVCVTLPCLLEAVKTSSPPWHRQRVHTSTLPTRVARPPLCPSLLPDSFHARSEDQREMGRTRGLRERTDPEPLGEGCLVGIKGWCFHLGLSKAPQTAPSSRAFSPAPESNSLVGGTALLVGGPPPPRDPGLVTSTVACPRLTAPRQNSF</sequence>
<feature type="compositionally biased region" description="Gly residues" evidence="1">
    <location>
        <begin position="285"/>
        <end position="301"/>
    </location>
</feature>
<feature type="compositionally biased region" description="Basic and acidic residues" evidence="1">
    <location>
        <begin position="396"/>
        <end position="417"/>
    </location>
</feature>
<feature type="compositionally biased region" description="Basic residues" evidence="1">
    <location>
        <begin position="86"/>
        <end position="95"/>
    </location>
</feature>
<dbReference type="GeneID" id="128315112"/>
<organism evidence="2 3">
    <name type="scientific">Acinonyx jubatus</name>
    <name type="common">Cheetah</name>
    <dbReference type="NCBI Taxonomy" id="32536"/>
    <lineage>
        <taxon>Eukaryota</taxon>
        <taxon>Metazoa</taxon>
        <taxon>Chordata</taxon>
        <taxon>Craniata</taxon>
        <taxon>Vertebrata</taxon>
        <taxon>Euteleostomi</taxon>
        <taxon>Mammalia</taxon>
        <taxon>Eutheria</taxon>
        <taxon>Laurasiatheria</taxon>
        <taxon>Carnivora</taxon>
        <taxon>Feliformia</taxon>
        <taxon>Felidae</taxon>
        <taxon>Felinae</taxon>
        <taxon>Acinonyx</taxon>
    </lineage>
</organism>
<feature type="compositionally biased region" description="Polar residues" evidence="1">
    <location>
        <begin position="118"/>
        <end position="137"/>
    </location>
</feature>
<gene>
    <name evidence="3" type="primary">LOC128315112</name>
</gene>
<feature type="region of interest" description="Disordered" evidence="1">
    <location>
        <begin position="393"/>
        <end position="417"/>
    </location>
</feature>
<protein>
    <submittedName>
        <fullName evidence="3">Histone-lysine N-methyltransferase 2B-like isoform X1</fullName>
    </submittedName>
</protein>
<dbReference type="RefSeq" id="XP_053076542.1">
    <property type="nucleotide sequence ID" value="XM_053220567.1"/>
</dbReference>
<feature type="region of interest" description="Disordered" evidence="1">
    <location>
        <begin position="1"/>
        <end position="152"/>
    </location>
</feature>
<dbReference type="Proteomes" id="UP001652583">
    <property type="component" value="Chromosome C2"/>
</dbReference>
<proteinExistence type="predicted"/>
<evidence type="ECO:0000256" key="1">
    <source>
        <dbReference type="SAM" id="MobiDB-lite"/>
    </source>
</evidence>
<evidence type="ECO:0000313" key="2">
    <source>
        <dbReference type="Proteomes" id="UP001652583"/>
    </source>
</evidence>
<reference evidence="3" key="1">
    <citation type="submission" date="2025-08" db="UniProtKB">
        <authorList>
            <consortium name="RefSeq"/>
        </authorList>
    </citation>
    <scope>IDENTIFICATION</scope>
    <source>
        <tissue evidence="3">Blood</tissue>
    </source>
</reference>
<accession>A0ABM3PXY5</accession>
<evidence type="ECO:0000313" key="3">
    <source>
        <dbReference type="RefSeq" id="XP_053076542.1"/>
    </source>
</evidence>
<feature type="compositionally biased region" description="Gly residues" evidence="1">
    <location>
        <begin position="27"/>
        <end position="51"/>
    </location>
</feature>
<feature type="compositionally biased region" description="Basic and acidic residues" evidence="1">
    <location>
        <begin position="265"/>
        <end position="275"/>
    </location>
</feature>
<keyword evidence="2" id="KW-1185">Reference proteome</keyword>
<name>A0ABM3PXY5_ACIJB</name>